<evidence type="ECO:0000259" key="5">
    <source>
        <dbReference type="Pfam" id="PF22309"/>
    </source>
</evidence>
<feature type="domain" description="Acyl-CoA thioester hydrolase/bile acid-CoA amino acid N-acetyltransferase" evidence="2">
    <location>
        <begin position="457"/>
        <end position="576"/>
    </location>
</feature>
<evidence type="ECO:0000313" key="7">
    <source>
        <dbReference type="Proteomes" id="UP000297597"/>
    </source>
</evidence>
<feature type="domain" description="Copper amine oxidase-like N-terminal" evidence="3">
    <location>
        <begin position="63"/>
        <end position="168"/>
    </location>
</feature>
<organism evidence="6 7">
    <name type="scientific">Pelotomaculum propionicicum</name>
    <dbReference type="NCBI Taxonomy" id="258475"/>
    <lineage>
        <taxon>Bacteria</taxon>
        <taxon>Bacillati</taxon>
        <taxon>Bacillota</taxon>
        <taxon>Clostridia</taxon>
        <taxon>Eubacteriales</taxon>
        <taxon>Desulfotomaculaceae</taxon>
        <taxon>Pelotomaculum</taxon>
    </lineage>
</organism>
<dbReference type="PANTHER" id="PTHR10824:SF4">
    <property type="entry name" value="ACYL-COENZYME A THIOESTERASE 1-LIKE"/>
    <property type="match status" value="1"/>
</dbReference>
<dbReference type="Pfam" id="PF08840">
    <property type="entry name" value="BAAT_C"/>
    <property type="match status" value="1"/>
</dbReference>
<dbReference type="RefSeq" id="WP_134212346.1">
    <property type="nucleotide sequence ID" value="NZ_QFFZ01000003.1"/>
</dbReference>
<dbReference type="Pfam" id="PF07833">
    <property type="entry name" value="Cu_amine_oxidN1"/>
    <property type="match status" value="1"/>
</dbReference>
<dbReference type="InterPro" id="IPR012854">
    <property type="entry name" value="Cu_amine_oxidase-like_N"/>
</dbReference>
<evidence type="ECO:0000259" key="2">
    <source>
        <dbReference type="Pfam" id="PF04775"/>
    </source>
</evidence>
<dbReference type="SUPFAM" id="SSF55383">
    <property type="entry name" value="Copper amine oxidase, domain N"/>
    <property type="match status" value="1"/>
</dbReference>
<accession>A0A4Y7RW05</accession>
<dbReference type="GO" id="GO:0006637">
    <property type="term" value="P:acyl-CoA metabolic process"/>
    <property type="evidence" value="ECO:0007669"/>
    <property type="project" value="TreeGrafter"/>
</dbReference>
<comment type="caution">
    <text evidence="6">The sequence shown here is derived from an EMBL/GenBank/DDBJ whole genome shotgun (WGS) entry which is preliminary data.</text>
</comment>
<dbReference type="InterPro" id="IPR014940">
    <property type="entry name" value="BAAT_C"/>
</dbReference>
<protein>
    <recommendedName>
        <fullName evidence="8">BAAT/Acyl-CoA thioester hydrolase C-terminal domain-containing protein</fullName>
    </recommendedName>
</protein>
<dbReference type="InterPro" id="IPR054513">
    <property type="entry name" value="Dret_0059-like_sensor"/>
</dbReference>
<dbReference type="GO" id="GO:0006631">
    <property type="term" value="P:fatty acid metabolic process"/>
    <property type="evidence" value="ECO:0007669"/>
    <property type="project" value="TreeGrafter"/>
</dbReference>
<dbReference type="Proteomes" id="UP000297597">
    <property type="component" value="Unassembled WGS sequence"/>
</dbReference>
<evidence type="ECO:0008006" key="8">
    <source>
        <dbReference type="Google" id="ProtNLM"/>
    </source>
</evidence>
<dbReference type="Gene3D" id="3.40.50.1820">
    <property type="entry name" value="alpha/beta hydrolase"/>
    <property type="match status" value="1"/>
</dbReference>
<dbReference type="AlphaFoldDB" id="A0A4Y7RW05"/>
<evidence type="ECO:0000259" key="3">
    <source>
        <dbReference type="Pfam" id="PF07833"/>
    </source>
</evidence>
<dbReference type="InterPro" id="IPR042490">
    <property type="entry name" value="Thio_Ohase/BAAT_N"/>
</dbReference>
<feature type="domain" description="BAAT/Acyl-CoA thioester hydrolase C-terminal" evidence="4">
    <location>
        <begin position="639"/>
        <end position="867"/>
    </location>
</feature>
<gene>
    <name evidence="6" type="ORF">Pmgp_00461</name>
</gene>
<reference evidence="6 7" key="1">
    <citation type="journal article" date="2018" name="Environ. Microbiol.">
        <title>Novel energy conservation strategies and behaviour of Pelotomaculum schinkii driving syntrophic propionate catabolism.</title>
        <authorList>
            <person name="Hidalgo-Ahumada C.A.P."/>
            <person name="Nobu M.K."/>
            <person name="Narihiro T."/>
            <person name="Tamaki H."/>
            <person name="Liu W.T."/>
            <person name="Kamagata Y."/>
            <person name="Stams A.J.M."/>
            <person name="Imachi H."/>
            <person name="Sousa D.Z."/>
        </authorList>
    </citation>
    <scope>NUCLEOTIDE SEQUENCE [LARGE SCALE GENOMIC DNA]</scope>
    <source>
        <strain evidence="6 7">MGP</strain>
    </source>
</reference>
<name>A0A4Y7RW05_9FIRM</name>
<keyword evidence="7" id="KW-1185">Reference proteome</keyword>
<sequence>MKNKIYPVLFLLLLTVSLLVMVNGRAMAQQGGTDAACRQDSVQITGAAALPGPVAGTGFSVKLNSRPVAFDVSPRLENGRFLVPLRPVLEAMGAKVSWRGDTGTAVACLPGATLVVTGGSQYAGINGRECPMPVAAGIDKGRLIVPSEIILEATGAESEWDSTTRTLALFLKDPGAGFPAPVLDLQRDIQNELDRMDRDLAAAAGELARTGLDGDEARRILSGLAARHSYVADACTVDKNGKIVDVEPAAYHEFAGSDISGQEQVARLRETGRPVISSMFTAVEGFAALDLERPVFNQQNELIGSVSLLIRPELFFANFTVPDLQGQRPEMMVMQKDGYILYDSDSSQIGRNVLTDSFYQGYTGLPALAGRTVADRAGVGRYAPPDQSLQKQAVKKSVWTTVGLHGTEWRLIVNYAADGNIQAAGNKEEYKMEKNSDSSKTAPALEISPLQALAGDPWNIKVSGLAPGATVTLVAEQQDNKGIKWESHAVFQADRNGEVDPGVQAPVSGTYEGADPAGLFWSLRPVAGGKPVGTFAKSLEPQKITVSVEVEGERILAQDVERLYLLPGVERVEVRESGVVGTLFLPAGEGKRPAIIVLGGSDGGTYEPAAAIYASRGYVTLALAYFGMEGLPDTLVEIPLETVERAIHWLEVHPGVDKNAIGVWGASKGAELALLAASHYPQIKAVVAKSPSAVVFEGISDDFGENHKSSWTFKGEPVPFVPIVFTEELAGSYFAAVAKKEPWPTAPMYEYALQNKEAVEKAAIKVEQINGPVLLVSGGLDGAWPSGKLSEMVMKRLKEKGHQFPDVRLHYQDAGHQISAPYSPTTINWLTLPGGFIEALGGTPEGNAAASTDSWPKIIDFFRIHLEKGGQ</sequence>
<dbReference type="EMBL" id="QFFZ01000003">
    <property type="protein sequence ID" value="TEB13165.1"/>
    <property type="molecule type" value="Genomic_DNA"/>
</dbReference>
<dbReference type="Gene3D" id="2.60.40.2240">
    <property type="entry name" value="Acyl-CoA thioester hydrolase/BAAT N-terminal domain"/>
    <property type="match status" value="1"/>
</dbReference>
<feature type="domain" description="Dret-0059-like sensor" evidence="5">
    <location>
        <begin position="192"/>
        <end position="312"/>
    </location>
</feature>
<evidence type="ECO:0000256" key="1">
    <source>
        <dbReference type="SAM" id="SignalP"/>
    </source>
</evidence>
<dbReference type="Pfam" id="PF22309">
    <property type="entry name" value="HK-GC-Chemotax_sensor"/>
    <property type="match status" value="1"/>
</dbReference>
<dbReference type="SUPFAM" id="SSF53474">
    <property type="entry name" value="alpha/beta-Hydrolases"/>
    <property type="match status" value="1"/>
</dbReference>
<evidence type="ECO:0000259" key="4">
    <source>
        <dbReference type="Pfam" id="PF08840"/>
    </source>
</evidence>
<feature type="signal peptide" evidence="1">
    <location>
        <begin position="1"/>
        <end position="28"/>
    </location>
</feature>
<evidence type="ECO:0000313" key="6">
    <source>
        <dbReference type="EMBL" id="TEB13165.1"/>
    </source>
</evidence>
<dbReference type="InterPro" id="IPR029058">
    <property type="entry name" value="AB_hydrolase_fold"/>
</dbReference>
<keyword evidence="1" id="KW-0732">Signal</keyword>
<dbReference type="PANTHER" id="PTHR10824">
    <property type="entry name" value="ACYL-COENZYME A THIOESTERASE-RELATED"/>
    <property type="match status" value="1"/>
</dbReference>
<dbReference type="Gene3D" id="3.30.457.10">
    <property type="entry name" value="Copper amine oxidase-like, N-terminal domain"/>
    <property type="match status" value="1"/>
</dbReference>
<dbReference type="InterPro" id="IPR006862">
    <property type="entry name" value="Thio_Ohase/aa_AcTrfase"/>
</dbReference>
<dbReference type="GO" id="GO:0047617">
    <property type="term" value="F:fatty acyl-CoA hydrolase activity"/>
    <property type="evidence" value="ECO:0007669"/>
    <property type="project" value="TreeGrafter"/>
</dbReference>
<dbReference type="Gene3D" id="3.30.450.20">
    <property type="entry name" value="PAS domain"/>
    <property type="match status" value="1"/>
</dbReference>
<dbReference type="Pfam" id="PF04775">
    <property type="entry name" value="Bile_Hydr_Trans"/>
    <property type="match status" value="1"/>
</dbReference>
<feature type="chain" id="PRO_5021369948" description="BAAT/Acyl-CoA thioester hydrolase C-terminal domain-containing protein" evidence="1">
    <location>
        <begin position="29"/>
        <end position="871"/>
    </location>
</feature>
<proteinExistence type="predicted"/>
<dbReference type="InterPro" id="IPR036582">
    <property type="entry name" value="Mao_N_sf"/>
</dbReference>
<dbReference type="OrthoDB" id="8922993at2"/>